<dbReference type="GO" id="GO:0005524">
    <property type="term" value="F:ATP binding"/>
    <property type="evidence" value="ECO:0007669"/>
    <property type="project" value="UniProtKB-KW"/>
</dbReference>
<dbReference type="EMBL" id="UFWD01000001">
    <property type="protein sequence ID" value="SUY22504.1"/>
    <property type="molecule type" value="Genomic_DNA"/>
</dbReference>
<evidence type="ECO:0000313" key="1">
    <source>
        <dbReference type="EMBL" id="SUY22504.1"/>
    </source>
</evidence>
<sequence length="32" mass="3764">MSEKRIDEQDIEVLSFEDDMSAEKAKDAKKNY</sequence>
<keyword evidence="1" id="KW-0547">Nucleotide-binding</keyword>
<organism evidence="1">
    <name type="scientific">Clostridioides difficile</name>
    <name type="common">Peptoclostridium difficile</name>
    <dbReference type="NCBI Taxonomy" id="1496"/>
    <lineage>
        <taxon>Bacteria</taxon>
        <taxon>Bacillati</taxon>
        <taxon>Bacillota</taxon>
        <taxon>Clostridia</taxon>
        <taxon>Peptostreptococcales</taxon>
        <taxon>Peptostreptococcaceae</taxon>
        <taxon>Clostridioides</taxon>
    </lineage>
</organism>
<dbReference type="AlphaFoldDB" id="A0A381I7R3"/>
<reference evidence="1" key="1">
    <citation type="submission" date="2018-06" db="EMBL/GenBank/DDBJ databases">
        <authorList>
            <consortium name="Pathogen Informatics"/>
            <person name="Doyle S."/>
        </authorList>
    </citation>
    <scope>NUCLEOTIDE SEQUENCE</scope>
    <source>
        <strain evidence="1">NCTC13307</strain>
    </source>
</reference>
<protein>
    <submittedName>
        <fullName evidence="1">ABC transporter ATP-binding protein/permease</fullName>
    </submittedName>
</protein>
<accession>A0A381I7R3</accession>
<name>A0A381I7R3_CLODI</name>
<proteinExistence type="predicted"/>
<gene>
    <name evidence="1" type="ORF">NCTC13307_01233</name>
</gene>
<keyword evidence="1" id="KW-0067">ATP-binding</keyword>